<gene>
    <name evidence="2" type="ORF">NDU88_008254</name>
</gene>
<dbReference type="AlphaFoldDB" id="A0AAV7RWC6"/>
<reference evidence="2" key="1">
    <citation type="journal article" date="2022" name="bioRxiv">
        <title>Sequencing and chromosome-scale assembly of the giantPleurodeles waltlgenome.</title>
        <authorList>
            <person name="Brown T."/>
            <person name="Elewa A."/>
            <person name="Iarovenko S."/>
            <person name="Subramanian E."/>
            <person name="Araus A.J."/>
            <person name="Petzold A."/>
            <person name="Susuki M."/>
            <person name="Suzuki K.-i.T."/>
            <person name="Hayashi T."/>
            <person name="Toyoda A."/>
            <person name="Oliveira C."/>
            <person name="Osipova E."/>
            <person name="Leigh N.D."/>
            <person name="Simon A."/>
            <person name="Yun M.H."/>
        </authorList>
    </citation>
    <scope>NUCLEOTIDE SEQUENCE</scope>
    <source>
        <strain evidence="2">20211129_DDA</strain>
        <tissue evidence="2">Liver</tissue>
    </source>
</reference>
<organism evidence="2 3">
    <name type="scientific">Pleurodeles waltl</name>
    <name type="common">Iberian ribbed newt</name>
    <dbReference type="NCBI Taxonomy" id="8319"/>
    <lineage>
        <taxon>Eukaryota</taxon>
        <taxon>Metazoa</taxon>
        <taxon>Chordata</taxon>
        <taxon>Craniata</taxon>
        <taxon>Vertebrata</taxon>
        <taxon>Euteleostomi</taxon>
        <taxon>Amphibia</taxon>
        <taxon>Batrachia</taxon>
        <taxon>Caudata</taxon>
        <taxon>Salamandroidea</taxon>
        <taxon>Salamandridae</taxon>
        <taxon>Pleurodelinae</taxon>
        <taxon>Pleurodeles</taxon>
    </lineage>
</organism>
<dbReference type="Proteomes" id="UP001066276">
    <property type="component" value="Chromosome 5"/>
</dbReference>
<protein>
    <submittedName>
        <fullName evidence="2">Uncharacterized protein</fullName>
    </submittedName>
</protein>
<evidence type="ECO:0000313" key="2">
    <source>
        <dbReference type="EMBL" id="KAJ1155524.1"/>
    </source>
</evidence>
<accession>A0AAV7RWC6</accession>
<evidence type="ECO:0000313" key="3">
    <source>
        <dbReference type="Proteomes" id="UP001066276"/>
    </source>
</evidence>
<evidence type="ECO:0000256" key="1">
    <source>
        <dbReference type="SAM" id="MobiDB-lite"/>
    </source>
</evidence>
<sequence length="68" mass="7297">MSSRNRRDARRIYPAGSPVEDLRGALQARPAPGSGREPSPQSAELASAAALRNLIDSEETIKLVPERG</sequence>
<feature type="region of interest" description="Disordered" evidence="1">
    <location>
        <begin position="1"/>
        <end position="46"/>
    </location>
</feature>
<dbReference type="EMBL" id="JANPWB010000009">
    <property type="protein sequence ID" value="KAJ1155524.1"/>
    <property type="molecule type" value="Genomic_DNA"/>
</dbReference>
<name>A0AAV7RWC6_PLEWA</name>
<keyword evidence="3" id="KW-1185">Reference proteome</keyword>
<comment type="caution">
    <text evidence="2">The sequence shown here is derived from an EMBL/GenBank/DDBJ whole genome shotgun (WGS) entry which is preliminary data.</text>
</comment>
<proteinExistence type="predicted"/>